<dbReference type="Pfam" id="PF07282">
    <property type="entry name" value="Cas12f1-like_TNB"/>
    <property type="match status" value="1"/>
</dbReference>
<keyword evidence="3" id="KW-0378">Hydrolase</keyword>
<dbReference type="EMBL" id="BAAADA010000158">
    <property type="protein sequence ID" value="GAA0490099.1"/>
    <property type="molecule type" value="Genomic_DNA"/>
</dbReference>
<dbReference type="RefSeq" id="WP_346025121.1">
    <property type="nucleotide sequence ID" value="NZ_BAAADA010000158.1"/>
</dbReference>
<dbReference type="InterPro" id="IPR051399">
    <property type="entry name" value="RNA-guided_DNA_endo/Transpos"/>
</dbReference>
<dbReference type="PANTHER" id="PTHR30405">
    <property type="entry name" value="TRANSPOSASE"/>
    <property type="match status" value="1"/>
</dbReference>
<reference evidence="4" key="1">
    <citation type="journal article" date="2019" name="Int. J. Syst. Evol. Microbiol.">
        <title>The Global Catalogue of Microorganisms (GCM) 10K type strain sequencing project: providing services to taxonomists for standard genome sequencing and annotation.</title>
        <authorList>
            <consortium name="The Broad Institute Genomics Platform"/>
            <consortium name="The Broad Institute Genome Sequencing Center for Infectious Disease"/>
            <person name="Wu L."/>
            <person name="Ma J."/>
        </authorList>
    </citation>
    <scope>NUCLEOTIDE SEQUENCE [LARGE SCALE GENOMIC DNA]</scope>
    <source>
        <strain evidence="4">JCM 14232</strain>
    </source>
</reference>
<dbReference type="PANTHER" id="PTHR30405:SF11">
    <property type="entry name" value="RNA-GUIDED DNA ENDONUCLEASE RV2885C-RELATED"/>
    <property type="match status" value="1"/>
</dbReference>
<comment type="caution">
    <text evidence="3">The sequence shown here is derived from an EMBL/GenBank/DDBJ whole genome shotgun (WGS) entry which is preliminary data.</text>
</comment>
<dbReference type="GO" id="GO:0004519">
    <property type="term" value="F:endonuclease activity"/>
    <property type="evidence" value="ECO:0007669"/>
    <property type="project" value="UniProtKB-KW"/>
</dbReference>
<dbReference type="Proteomes" id="UP001410648">
    <property type="component" value="Unassembled WGS sequence"/>
</dbReference>
<gene>
    <name evidence="3" type="ORF">GCM10008936_17420</name>
</gene>
<sequence>MKTVKVKLKPTKTQALELKRMSMEYIRQANLLIRVAEAEGKFPNYTSKNIESNLPSSVKNELIRYAKSKYQKYGKCFFKKQTVSWNNQNFSVNKNSICFPMMKDGKAKRTLIKAIIPDELYSLISSSKLGSMRVTKKGHHWMALLSLPIPLNVTQNKDILGVDLGILCPAVGVIKSSGKTIFLGNGRQNKFVRRKYNSLRKELSKQKKIKAIKNIRDKESLIMRDVNHKISRKLIRFAIDNKCGVIHLEDLSGIHRTSKAGGKNKANLHNWSFFELSSFIKYKAREAGIKVVQVNPEYTSQECPSCGQLNKVKSRQYLCLCGYKAHRDIVGAINIAKKT</sequence>
<keyword evidence="3" id="KW-0255">Endonuclease</keyword>
<proteinExistence type="predicted"/>
<accession>A0ABP3L2D2</accession>
<dbReference type="InterPro" id="IPR010095">
    <property type="entry name" value="Cas12f1-like_TNB"/>
</dbReference>
<dbReference type="NCBIfam" id="TIGR01766">
    <property type="entry name" value="IS200/IS605 family accessory protein TnpB-like domain"/>
    <property type="match status" value="1"/>
</dbReference>
<evidence type="ECO:0000259" key="2">
    <source>
        <dbReference type="Pfam" id="PF07282"/>
    </source>
</evidence>
<evidence type="ECO:0000256" key="1">
    <source>
        <dbReference type="ARBA" id="ARBA00023125"/>
    </source>
</evidence>
<dbReference type="NCBIfam" id="NF040570">
    <property type="entry name" value="guided_TnpB"/>
    <property type="match status" value="1"/>
</dbReference>
<protein>
    <submittedName>
        <fullName evidence="3">RNA-guided endonuclease TnpB family protein</fullName>
    </submittedName>
</protein>
<keyword evidence="1" id="KW-0238">DNA-binding</keyword>
<evidence type="ECO:0000313" key="3">
    <source>
        <dbReference type="EMBL" id="GAA0490099.1"/>
    </source>
</evidence>
<keyword evidence="4" id="KW-1185">Reference proteome</keyword>
<name>A0ABP3L2D2_9LACT</name>
<organism evidence="3 4">
    <name type="scientific">Alkalibacterium indicireducens</name>
    <dbReference type="NCBI Taxonomy" id="398758"/>
    <lineage>
        <taxon>Bacteria</taxon>
        <taxon>Bacillati</taxon>
        <taxon>Bacillota</taxon>
        <taxon>Bacilli</taxon>
        <taxon>Lactobacillales</taxon>
        <taxon>Carnobacteriaceae</taxon>
        <taxon>Alkalibacterium</taxon>
    </lineage>
</organism>
<feature type="domain" description="Cas12f1-like TNB" evidence="2">
    <location>
        <begin position="273"/>
        <end position="335"/>
    </location>
</feature>
<keyword evidence="3" id="KW-0540">Nuclease</keyword>
<evidence type="ECO:0000313" key="4">
    <source>
        <dbReference type="Proteomes" id="UP001410648"/>
    </source>
</evidence>